<dbReference type="GO" id="GO:0005829">
    <property type="term" value="C:cytosol"/>
    <property type="evidence" value="ECO:0007669"/>
    <property type="project" value="TreeGrafter"/>
</dbReference>
<dbReference type="PANTHER" id="PTHR46429:SF1">
    <property type="entry name" value="23S RRNA (GUANOSINE-2'-O-)-METHYLTRANSFERASE RLMB"/>
    <property type="match status" value="1"/>
</dbReference>
<dbReference type="InterPro" id="IPR029026">
    <property type="entry name" value="tRNA_m1G_MTases_N"/>
</dbReference>
<dbReference type="GO" id="GO:0032259">
    <property type="term" value="P:methylation"/>
    <property type="evidence" value="ECO:0007669"/>
    <property type="project" value="UniProtKB-KW"/>
</dbReference>
<reference evidence="5" key="1">
    <citation type="submission" date="2020-10" db="EMBL/GenBank/DDBJ databases">
        <authorList>
            <person name="Gilroy R."/>
        </authorList>
    </citation>
    <scope>NUCLEOTIDE SEQUENCE</scope>
    <source>
        <strain evidence="5">10669</strain>
    </source>
</reference>
<sequence length="224" mass="24035">MEPRRGGTIFFRTRGLRLPGAFPRLSRCGNGARSSMLAEMTARANSHYNPGAAILKHDEADIPALIENLGHDAFVLVLDGVQDPHNLGAILRTADCAGVDFVVITKRRSAPVTETVRRIACGGAESVPIVLANNLRNALEKLKSCGVWIAGTSDHKTSRSLYQADLKGPLAFVMGAEGDGIRRLTGETCDFLVRIPMLGSVPCLNVSVATGVCLFEALRQRGVR</sequence>
<dbReference type="Proteomes" id="UP000886812">
    <property type="component" value="Unassembled WGS sequence"/>
</dbReference>
<dbReference type="Pfam" id="PF00588">
    <property type="entry name" value="SpoU_methylase"/>
    <property type="match status" value="1"/>
</dbReference>
<evidence type="ECO:0000256" key="2">
    <source>
        <dbReference type="ARBA" id="ARBA00022603"/>
    </source>
</evidence>
<dbReference type="GO" id="GO:0003723">
    <property type="term" value="F:RNA binding"/>
    <property type="evidence" value="ECO:0007669"/>
    <property type="project" value="InterPro"/>
</dbReference>
<accession>A0A9D1NKD6</accession>
<dbReference type="EMBL" id="DVOG01000171">
    <property type="protein sequence ID" value="HIV04769.1"/>
    <property type="molecule type" value="Genomic_DNA"/>
</dbReference>
<dbReference type="PANTHER" id="PTHR46429">
    <property type="entry name" value="23S RRNA (GUANOSINE-2'-O-)-METHYLTRANSFERASE RLMB"/>
    <property type="match status" value="1"/>
</dbReference>
<comment type="caution">
    <text evidence="5">The sequence shown here is derived from an EMBL/GenBank/DDBJ whole genome shotgun (WGS) entry which is preliminary data.</text>
</comment>
<dbReference type="InterPro" id="IPR004441">
    <property type="entry name" value="rRNA_MeTrfase_TrmH"/>
</dbReference>
<evidence type="ECO:0000313" key="5">
    <source>
        <dbReference type="EMBL" id="HIV04769.1"/>
    </source>
</evidence>
<organism evidence="5 6">
    <name type="scientific">Candidatus Spyradosoma merdigallinarum</name>
    <dbReference type="NCBI Taxonomy" id="2840950"/>
    <lineage>
        <taxon>Bacteria</taxon>
        <taxon>Pseudomonadati</taxon>
        <taxon>Verrucomicrobiota</taxon>
        <taxon>Opitutia</taxon>
        <taxon>Opitutia incertae sedis</taxon>
        <taxon>Candidatus Spyradosoma</taxon>
    </lineage>
</organism>
<dbReference type="Gene3D" id="3.40.1280.10">
    <property type="match status" value="1"/>
</dbReference>
<evidence type="ECO:0000256" key="1">
    <source>
        <dbReference type="ARBA" id="ARBA00007228"/>
    </source>
</evidence>
<name>A0A9D1NKD6_9BACT</name>
<comment type="similarity">
    <text evidence="1">Belongs to the class IV-like SAM-binding methyltransferase superfamily. RNA methyltransferase TrmH family.</text>
</comment>
<evidence type="ECO:0000256" key="3">
    <source>
        <dbReference type="ARBA" id="ARBA00022679"/>
    </source>
</evidence>
<evidence type="ECO:0000259" key="4">
    <source>
        <dbReference type="Pfam" id="PF00588"/>
    </source>
</evidence>
<keyword evidence="3" id="KW-0808">Transferase</keyword>
<dbReference type="GO" id="GO:0006396">
    <property type="term" value="P:RNA processing"/>
    <property type="evidence" value="ECO:0007669"/>
    <property type="project" value="InterPro"/>
</dbReference>
<evidence type="ECO:0000313" key="6">
    <source>
        <dbReference type="Proteomes" id="UP000886812"/>
    </source>
</evidence>
<keyword evidence="2" id="KW-0489">Methyltransferase</keyword>
<dbReference type="AlphaFoldDB" id="A0A9D1NKD6"/>
<feature type="domain" description="tRNA/rRNA methyltransferase SpoU type" evidence="4">
    <location>
        <begin position="74"/>
        <end position="215"/>
    </location>
</feature>
<gene>
    <name evidence="5" type="primary">rlmB</name>
    <name evidence="5" type="ORF">IAC75_06460</name>
</gene>
<dbReference type="FunFam" id="3.40.1280.10:FF:000008">
    <property type="entry name" value="Group 3 RNA methyltransferase TrmH"/>
    <property type="match status" value="1"/>
</dbReference>
<dbReference type="CDD" id="cd18103">
    <property type="entry name" value="SpoU-like_RlmB"/>
    <property type="match status" value="1"/>
</dbReference>
<protein>
    <submittedName>
        <fullName evidence="5">23S rRNA (Guanosine(2251)-2'-O)-methyltransferase RlmB</fullName>
    </submittedName>
</protein>
<dbReference type="InterPro" id="IPR029028">
    <property type="entry name" value="Alpha/beta_knot_MTases"/>
</dbReference>
<dbReference type="GO" id="GO:0008173">
    <property type="term" value="F:RNA methyltransferase activity"/>
    <property type="evidence" value="ECO:0007669"/>
    <property type="project" value="InterPro"/>
</dbReference>
<dbReference type="InterPro" id="IPR001537">
    <property type="entry name" value="SpoU_MeTrfase"/>
</dbReference>
<dbReference type="SUPFAM" id="SSF75217">
    <property type="entry name" value="alpha/beta knot"/>
    <property type="match status" value="1"/>
</dbReference>
<dbReference type="NCBIfam" id="TIGR00186">
    <property type="entry name" value="rRNA_methyl_3"/>
    <property type="match status" value="1"/>
</dbReference>
<proteinExistence type="inferred from homology"/>
<reference evidence="5" key="2">
    <citation type="journal article" date="2021" name="PeerJ">
        <title>Extensive microbial diversity within the chicken gut microbiome revealed by metagenomics and culture.</title>
        <authorList>
            <person name="Gilroy R."/>
            <person name="Ravi A."/>
            <person name="Getino M."/>
            <person name="Pursley I."/>
            <person name="Horton D.L."/>
            <person name="Alikhan N.F."/>
            <person name="Baker D."/>
            <person name="Gharbi K."/>
            <person name="Hall N."/>
            <person name="Watson M."/>
            <person name="Adriaenssens E.M."/>
            <person name="Foster-Nyarko E."/>
            <person name="Jarju S."/>
            <person name="Secka A."/>
            <person name="Antonio M."/>
            <person name="Oren A."/>
            <person name="Chaudhuri R.R."/>
            <person name="La Ragione R."/>
            <person name="Hildebrand F."/>
            <person name="Pallen M.J."/>
        </authorList>
    </citation>
    <scope>NUCLEOTIDE SEQUENCE</scope>
    <source>
        <strain evidence="5">10669</strain>
    </source>
</reference>